<dbReference type="EMBL" id="PSYR01000002">
    <property type="protein sequence ID" value="RCN56458.1"/>
    <property type="molecule type" value="Genomic_DNA"/>
</dbReference>
<evidence type="ECO:0000313" key="7">
    <source>
        <dbReference type="EMBL" id="RCN56458.1"/>
    </source>
</evidence>
<feature type="binding site" evidence="5">
    <location>
        <position position="302"/>
    </location>
    <ligand>
        <name>Zn(2+)</name>
        <dbReference type="ChEBI" id="CHEBI:29105"/>
    </ligand>
</feature>
<name>A0A368HDK9_9GAMM</name>
<dbReference type="SUPFAM" id="SSF51338">
    <property type="entry name" value="Composite domain of metallo-dependent hydrolases"/>
    <property type="match status" value="1"/>
</dbReference>
<feature type="binding site" evidence="5">
    <location>
        <position position="67"/>
    </location>
    <ligand>
        <name>Zn(2+)</name>
        <dbReference type="ChEBI" id="CHEBI:29105"/>
    </ligand>
</feature>
<dbReference type="Pfam" id="PF01979">
    <property type="entry name" value="Amidohydro_1"/>
    <property type="match status" value="1"/>
</dbReference>
<dbReference type="GO" id="GO:0050270">
    <property type="term" value="F:S-adenosylhomocysteine deaminase activity"/>
    <property type="evidence" value="ECO:0007669"/>
    <property type="project" value="UniProtKB-UniRule"/>
</dbReference>
<gene>
    <name evidence="5" type="primary">mtaD</name>
    <name evidence="7" type="ORF">C4900_11660</name>
</gene>
<organism evidence="7 8">
    <name type="scientific">Acidiferrobacter thiooxydans</name>
    <dbReference type="NCBI Taxonomy" id="163359"/>
    <lineage>
        <taxon>Bacteria</taxon>
        <taxon>Pseudomonadati</taxon>
        <taxon>Pseudomonadota</taxon>
        <taxon>Gammaproteobacteria</taxon>
        <taxon>Acidiferrobacterales</taxon>
        <taxon>Acidiferrobacteraceae</taxon>
        <taxon>Acidiferrobacter</taxon>
    </lineage>
</organism>
<comment type="cofactor">
    <cofactor evidence="5">
        <name>Zn(2+)</name>
        <dbReference type="ChEBI" id="CHEBI:29105"/>
    </cofactor>
    <text evidence="5">Binds 1 zinc ion per subunit.</text>
</comment>
<dbReference type="InterPro" id="IPR023512">
    <property type="entry name" value="Deaminase_MtaD/DadD"/>
</dbReference>
<feature type="binding site" evidence="5">
    <location>
        <position position="217"/>
    </location>
    <ligand>
        <name>substrate</name>
    </ligand>
</feature>
<dbReference type="InterPro" id="IPR032466">
    <property type="entry name" value="Metal_Hydrolase"/>
</dbReference>
<dbReference type="EC" id="3.5.4.31" evidence="5"/>
<comment type="function">
    <text evidence="5">Catalyzes the deamination of 5-methylthioadenosine and S-adenosyl-L-homocysteine into 5-methylthioinosine and S-inosyl-L-homocysteine, respectively. Is also able to deaminate adenosine.</text>
</comment>
<dbReference type="OrthoDB" id="9787621at2"/>
<feature type="binding site" evidence="5">
    <location>
        <position position="94"/>
    </location>
    <ligand>
        <name>substrate</name>
    </ligand>
</feature>
<evidence type="ECO:0000259" key="6">
    <source>
        <dbReference type="Pfam" id="PF01979"/>
    </source>
</evidence>
<dbReference type="Gene3D" id="2.30.40.10">
    <property type="entry name" value="Urease, subunit C, domain 1"/>
    <property type="match status" value="1"/>
</dbReference>
<comment type="catalytic activity">
    <reaction evidence="5">
        <text>S-adenosyl-L-homocysteine + H2O + H(+) = S-inosyl-L-homocysteine + NH4(+)</text>
        <dbReference type="Rhea" id="RHEA:20716"/>
        <dbReference type="ChEBI" id="CHEBI:15377"/>
        <dbReference type="ChEBI" id="CHEBI:15378"/>
        <dbReference type="ChEBI" id="CHEBI:28938"/>
        <dbReference type="ChEBI" id="CHEBI:57856"/>
        <dbReference type="ChEBI" id="CHEBI:57985"/>
        <dbReference type="EC" id="3.5.4.28"/>
    </reaction>
</comment>
<dbReference type="PANTHER" id="PTHR43794:SF11">
    <property type="entry name" value="AMIDOHYDROLASE-RELATED DOMAIN-CONTAINING PROTEIN"/>
    <property type="match status" value="1"/>
</dbReference>
<feature type="domain" description="Amidohydrolase-related" evidence="6">
    <location>
        <begin position="56"/>
        <end position="404"/>
    </location>
</feature>
<comment type="similarity">
    <text evidence="5">Belongs to the metallo-dependent hydrolases superfamily. MTA/SAH deaminase family.</text>
</comment>
<feature type="binding site" evidence="5">
    <location>
        <position position="187"/>
    </location>
    <ligand>
        <name>substrate</name>
    </ligand>
</feature>
<keyword evidence="3 5" id="KW-0378">Hydrolase</keyword>
<dbReference type="NCBIfam" id="NF006549">
    <property type="entry name" value="PRK09045.1"/>
    <property type="match status" value="1"/>
</dbReference>
<evidence type="ECO:0000256" key="4">
    <source>
        <dbReference type="ARBA" id="ARBA00022833"/>
    </source>
</evidence>
<dbReference type="GO" id="GO:0090614">
    <property type="term" value="F:5'-methylthioadenosine deaminase activity"/>
    <property type="evidence" value="ECO:0007669"/>
    <property type="project" value="UniProtKB-UniRule"/>
</dbReference>
<dbReference type="InterPro" id="IPR006680">
    <property type="entry name" value="Amidohydro-rel"/>
</dbReference>
<evidence type="ECO:0000256" key="3">
    <source>
        <dbReference type="ARBA" id="ARBA00022801"/>
    </source>
</evidence>
<dbReference type="GO" id="GO:0046872">
    <property type="term" value="F:metal ion binding"/>
    <property type="evidence" value="ECO:0007669"/>
    <property type="project" value="UniProtKB-KW"/>
</dbReference>
<sequence>MDCDLCLKAPWIIPVEPRGQVLYDHAVLIRDGRIAALLPQAAAPAAAHTIDLPGHVLLPGLVNAHTHAAMTLFRGLADDLPLAQWLNEHIWPAEGRHVNGDFARDGSALAALEMIRGGTTCFADMYFFADETARVATSAGLRAAIGLVVIDVPTAWARDPEEYLSRGIALCDRWRHDPLITPMLAPHAPYSVSDDTLTQIRVRADELDIALHMHIHETAGEITQSLHSHGVRPLARLDRLGLVHANLMAVHMTQLTTDEIALCAERGVSVVHCPESNLKIAAGICPVTALTRAGVNVALGTDGAASNNDLDMFGEMRTAALIAKGTSGDATAVPAAVALEMATLNGARALGLCDDIGSLVVGKSADLIAVDLGAPSTQPVYDPLSQLIYAASRDQVTHVWVAGRPLLRDRQVLTLDETAIIGRAAAWRDKIRASDHGGLS</sequence>
<dbReference type="HAMAP" id="MF_01281">
    <property type="entry name" value="MTA_SAH_deamin"/>
    <property type="match status" value="1"/>
</dbReference>
<dbReference type="InterPro" id="IPR011059">
    <property type="entry name" value="Metal-dep_hydrolase_composite"/>
</dbReference>
<proteinExistence type="inferred from homology"/>
<keyword evidence="8" id="KW-1185">Reference proteome</keyword>
<dbReference type="SUPFAM" id="SSF51556">
    <property type="entry name" value="Metallo-dependent hydrolases"/>
    <property type="match status" value="1"/>
</dbReference>
<dbReference type="CDD" id="cd01298">
    <property type="entry name" value="ATZ_TRZ_like"/>
    <property type="match status" value="1"/>
</dbReference>
<accession>A0A368HDK9</accession>
<feature type="binding site" evidence="5">
    <location>
        <position position="302"/>
    </location>
    <ligand>
        <name>substrate</name>
    </ligand>
</feature>
<evidence type="ECO:0000313" key="8">
    <source>
        <dbReference type="Proteomes" id="UP000253250"/>
    </source>
</evidence>
<protein>
    <recommendedName>
        <fullName evidence="5">5-methylthioadenosine/S-adenosylhomocysteine deaminase</fullName>
        <shortName evidence="5">MTA/SAH deaminase</shortName>
        <ecNumber evidence="5">3.5.4.28</ecNumber>
        <ecNumber evidence="5">3.5.4.31</ecNumber>
    </recommendedName>
</protein>
<reference evidence="7 8" key="1">
    <citation type="submission" date="2018-02" db="EMBL/GenBank/DDBJ databases">
        <title>Insights into the biology of acidophilic members of the Acidiferrobacteraceae family derived from comparative genomic analyses.</title>
        <authorList>
            <person name="Issotta F."/>
            <person name="Thyssen C."/>
            <person name="Mena C."/>
            <person name="Moya A."/>
            <person name="Bellenberg S."/>
            <person name="Sproer C."/>
            <person name="Covarrubias P.C."/>
            <person name="Sand W."/>
            <person name="Quatrini R."/>
            <person name="Vera M."/>
        </authorList>
    </citation>
    <scope>NUCLEOTIDE SEQUENCE [LARGE SCALE GENOMIC DNA]</scope>
    <source>
        <strain evidence="8">m-1</strain>
    </source>
</reference>
<dbReference type="FunFam" id="3.20.20.140:FF:000014">
    <property type="entry name" value="5-methylthioadenosine/S-adenosylhomocysteine deaminase"/>
    <property type="match status" value="1"/>
</dbReference>
<comment type="similarity">
    <text evidence="1">Belongs to the metallo-dependent hydrolases superfamily. ATZ/TRZ family.</text>
</comment>
<keyword evidence="2 5" id="KW-0479">Metal-binding</keyword>
<comment type="catalytic activity">
    <reaction evidence="5">
        <text>S-methyl-5'-thioadenosine + H2O + H(+) = S-methyl-5'-thioinosine + NH4(+)</text>
        <dbReference type="Rhea" id="RHEA:25025"/>
        <dbReference type="ChEBI" id="CHEBI:15377"/>
        <dbReference type="ChEBI" id="CHEBI:15378"/>
        <dbReference type="ChEBI" id="CHEBI:17509"/>
        <dbReference type="ChEBI" id="CHEBI:28938"/>
        <dbReference type="ChEBI" id="CHEBI:48595"/>
        <dbReference type="EC" id="3.5.4.31"/>
    </reaction>
</comment>
<dbReference type="InterPro" id="IPR050287">
    <property type="entry name" value="MTA/SAH_deaminase"/>
</dbReference>
<evidence type="ECO:0000256" key="2">
    <source>
        <dbReference type="ARBA" id="ARBA00022723"/>
    </source>
</evidence>
<feature type="binding site" evidence="5">
    <location>
        <position position="65"/>
    </location>
    <ligand>
        <name>Zn(2+)</name>
        <dbReference type="ChEBI" id="CHEBI:29105"/>
    </ligand>
</feature>
<keyword evidence="4 5" id="KW-0862">Zinc</keyword>
<evidence type="ECO:0000256" key="1">
    <source>
        <dbReference type="ARBA" id="ARBA00006745"/>
    </source>
</evidence>
<dbReference type="AlphaFoldDB" id="A0A368HDK9"/>
<dbReference type="PANTHER" id="PTHR43794">
    <property type="entry name" value="AMINOHYDROLASE SSNA-RELATED"/>
    <property type="match status" value="1"/>
</dbReference>
<comment type="caution">
    <text evidence="7">The sequence shown here is derived from an EMBL/GenBank/DDBJ whole genome shotgun (WGS) entry which is preliminary data.</text>
</comment>
<comment type="caution">
    <text evidence="5">Lacks conserved residue(s) required for the propagation of feature annotation.</text>
</comment>
<feature type="binding site" evidence="5">
    <location>
        <position position="214"/>
    </location>
    <ligand>
        <name>Zn(2+)</name>
        <dbReference type="ChEBI" id="CHEBI:29105"/>
    </ligand>
</feature>
<evidence type="ECO:0000256" key="5">
    <source>
        <dbReference type="HAMAP-Rule" id="MF_01281"/>
    </source>
</evidence>
<dbReference type="Proteomes" id="UP000253250">
    <property type="component" value="Unassembled WGS sequence"/>
</dbReference>
<dbReference type="EC" id="3.5.4.28" evidence="5"/>
<dbReference type="Gene3D" id="3.20.20.140">
    <property type="entry name" value="Metal-dependent hydrolases"/>
    <property type="match status" value="1"/>
</dbReference>